<reference evidence="1 2" key="1">
    <citation type="submission" date="2015-02" db="EMBL/GenBank/DDBJ databases">
        <title>Genome Sequencing of Rickettsiales.</title>
        <authorList>
            <person name="Daugherty S.C."/>
            <person name="Su Q."/>
            <person name="Abolude K."/>
            <person name="Beier-Sexton M."/>
            <person name="Carlyon J.A."/>
            <person name="Carter R."/>
            <person name="Day N.P."/>
            <person name="Dumler S.J."/>
            <person name="Dyachenko V."/>
            <person name="Godinez A."/>
            <person name="Kurtti T.J."/>
            <person name="Lichay M."/>
            <person name="Mullins K.E."/>
            <person name="Ott S."/>
            <person name="Pappas-Brown V."/>
            <person name="Paris D.H."/>
            <person name="Patel P."/>
            <person name="Richards A.L."/>
            <person name="Sadzewicz L."/>
            <person name="Sears K."/>
            <person name="Seidman D."/>
            <person name="Sengamalay N."/>
            <person name="Stenos J."/>
            <person name="Tallon L.J."/>
            <person name="Vincent G."/>
            <person name="Fraser C.M."/>
            <person name="Munderloh U."/>
            <person name="Dunning-Hotopp J.C."/>
        </authorList>
    </citation>
    <scope>NUCLEOTIDE SEQUENCE [LARGE SCALE GENOMIC DNA]</scope>
    <source>
        <strain evidence="1 2">EmCRT</strain>
    </source>
</reference>
<accession>A0A0F3NFD6</accession>
<gene>
    <name evidence="1" type="ORF">EMUCRT_0544</name>
</gene>
<name>A0A0F3NFD6_9RICK</name>
<sequence length="72" mass="8129">MKNGDCSLRDFLLVASAVDMVRLFSKIVNNRVACKITEVYLCTWNIFNVSMGSLLSIDNISTNRECNKLLLI</sequence>
<comment type="caution">
    <text evidence="1">The sequence shown here is derived from an EMBL/GenBank/DDBJ whole genome shotgun (WGS) entry which is preliminary data.</text>
</comment>
<proteinExistence type="predicted"/>
<protein>
    <submittedName>
        <fullName evidence="1">Uncharacterized protein</fullName>
    </submittedName>
</protein>
<dbReference type="Proteomes" id="UP000033546">
    <property type="component" value="Unassembled WGS sequence"/>
</dbReference>
<dbReference type="RefSeq" id="WP_045804873.1">
    <property type="nucleotide sequence ID" value="NZ_LANU01000002.1"/>
</dbReference>
<dbReference type="EMBL" id="LANU01000002">
    <property type="protein sequence ID" value="KJV65599.1"/>
    <property type="molecule type" value="Genomic_DNA"/>
</dbReference>
<dbReference type="AlphaFoldDB" id="A0A0F3NFD6"/>
<evidence type="ECO:0000313" key="1">
    <source>
        <dbReference type="EMBL" id="KJV65599.1"/>
    </source>
</evidence>
<organism evidence="1 2">
    <name type="scientific">Ehrlichia cf. muris str. EmCRT</name>
    <dbReference type="NCBI Taxonomy" id="1359167"/>
    <lineage>
        <taxon>Bacteria</taxon>
        <taxon>Pseudomonadati</taxon>
        <taxon>Pseudomonadota</taxon>
        <taxon>Alphaproteobacteria</taxon>
        <taxon>Rickettsiales</taxon>
        <taxon>Anaplasmataceae</taxon>
        <taxon>Ehrlichia</taxon>
    </lineage>
</organism>
<dbReference type="PATRIC" id="fig|1359167.3.peg.530"/>
<evidence type="ECO:0000313" key="2">
    <source>
        <dbReference type="Proteomes" id="UP000033546"/>
    </source>
</evidence>